<feature type="transmembrane region" description="Helical" evidence="1">
    <location>
        <begin position="135"/>
        <end position="155"/>
    </location>
</feature>
<organism evidence="2 3">
    <name type="scientific">Roseisolibacter agri</name>
    <dbReference type="NCBI Taxonomy" id="2014610"/>
    <lineage>
        <taxon>Bacteria</taxon>
        <taxon>Pseudomonadati</taxon>
        <taxon>Gemmatimonadota</taxon>
        <taxon>Gemmatimonadia</taxon>
        <taxon>Gemmatimonadales</taxon>
        <taxon>Gemmatimonadaceae</taxon>
        <taxon>Roseisolibacter</taxon>
    </lineage>
</organism>
<feature type="transmembrane region" description="Helical" evidence="1">
    <location>
        <begin position="12"/>
        <end position="34"/>
    </location>
</feature>
<name>A0AA37Q8J0_9BACT</name>
<comment type="caution">
    <text evidence="2">The sequence shown here is derived from an EMBL/GenBank/DDBJ whole genome shotgun (WGS) entry which is preliminary data.</text>
</comment>
<evidence type="ECO:0000313" key="2">
    <source>
        <dbReference type="EMBL" id="GLC26662.1"/>
    </source>
</evidence>
<sequence length="337" mass="36515">MPEARASPSVRARLVVALLMGVWAVLLMLGFGAVTHRATDFDVVWHGARLFLDGQDPWLLIGPGRRVAWPSPLYYPAPALLALAPLAALPLDVARALFVGGAAALLAWAVTREAWWRLLVFVSVPFYHAAVSGQWSVLVAAAFFLWPLGLLAVLKPTVGLATVAASLSFRAYLVAAVAGVVLLAASFALAPDWLTAWRAATAQAPHMSAPVAHWRVGGPLVLLALLRWRRPEARWLVALACVPQSTVPYEAVYHMVMPASRVAALAMTVLSYAAGYAHYRIVQVATSTQQLQYLAGDALVLFYYLPTLVLVLRRPNEGSVPRWPSRLRRARDAAPIA</sequence>
<keyword evidence="1" id="KW-0812">Transmembrane</keyword>
<feature type="transmembrane region" description="Helical" evidence="1">
    <location>
        <begin position="167"/>
        <end position="191"/>
    </location>
</feature>
<keyword evidence="1" id="KW-1133">Transmembrane helix</keyword>
<gene>
    <name evidence="2" type="ORF">rosag_31750</name>
</gene>
<protein>
    <submittedName>
        <fullName evidence="2">Uncharacterized protein</fullName>
    </submittedName>
</protein>
<dbReference type="AlphaFoldDB" id="A0AA37Q8J0"/>
<proteinExistence type="predicted"/>
<dbReference type="EMBL" id="BRXS01000005">
    <property type="protein sequence ID" value="GLC26662.1"/>
    <property type="molecule type" value="Genomic_DNA"/>
</dbReference>
<feature type="transmembrane region" description="Helical" evidence="1">
    <location>
        <begin position="96"/>
        <end position="115"/>
    </location>
</feature>
<accession>A0AA37Q8J0</accession>
<feature type="transmembrane region" description="Helical" evidence="1">
    <location>
        <begin position="211"/>
        <end position="228"/>
    </location>
</feature>
<evidence type="ECO:0000313" key="3">
    <source>
        <dbReference type="Proteomes" id="UP001161325"/>
    </source>
</evidence>
<evidence type="ECO:0000256" key="1">
    <source>
        <dbReference type="SAM" id="Phobius"/>
    </source>
</evidence>
<dbReference type="Proteomes" id="UP001161325">
    <property type="component" value="Unassembled WGS sequence"/>
</dbReference>
<dbReference type="RefSeq" id="WP_284351119.1">
    <property type="nucleotide sequence ID" value="NZ_BRXS01000005.1"/>
</dbReference>
<feature type="transmembrane region" description="Helical" evidence="1">
    <location>
        <begin position="73"/>
        <end position="89"/>
    </location>
</feature>
<keyword evidence="3" id="KW-1185">Reference proteome</keyword>
<reference evidence="2" key="1">
    <citation type="submission" date="2022-08" db="EMBL/GenBank/DDBJ databases">
        <title>Draft genome sequencing of Roseisolibacter agri AW1220.</title>
        <authorList>
            <person name="Tobiishi Y."/>
            <person name="Tonouchi A."/>
        </authorList>
    </citation>
    <scope>NUCLEOTIDE SEQUENCE</scope>
    <source>
        <strain evidence="2">AW1220</strain>
    </source>
</reference>
<feature type="transmembrane region" description="Helical" evidence="1">
    <location>
        <begin position="291"/>
        <end position="312"/>
    </location>
</feature>
<feature type="transmembrane region" description="Helical" evidence="1">
    <location>
        <begin position="262"/>
        <end position="279"/>
    </location>
</feature>
<keyword evidence="1" id="KW-0472">Membrane</keyword>